<dbReference type="RefSeq" id="WP_091506278.1">
    <property type="nucleotide sequence ID" value="NZ_FOLE01000001.1"/>
</dbReference>
<protein>
    <submittedName>
        <fullName evidence="3">Uncharacterized protein</fullName>
    </submittedName>
</protein>
<dbReference type="STRING" id="927664.SAMN05421780_101346"/>
<keyword evidence="4" id="KW-1185">Reference proteome</keyword>
<proteinExistence type="predicted"/>
<dbReference type="EMBL" id="FOLE01000001">
    <property type="protein sequence ID" value="SFB76321.1"/>
    <property type="molecule type" value="Genomic_DNA"/>
</dbReference>
<evidence type="ECO:0000256" key="1">
    <source>
        <dbReference type="SAM" id="Coils"/>
    </source>
</evidence>
<accession>A0A1I1DN47</accession>
<evidence type="ECO:0000313" key="3">
    <source>
        <dbReference type="EMBL" id="SFB76321.1"/>
    </source>
</evidence>
<keyword evidence="2" id="KW-1133">Transmembrane helix</keyword>
<sequence length="75" mass="9119">MQTPTQTTNWNSWRRIFLISFFVLCTAYWTGYYIGKNRYDAEKMELRAEVNQLHEQLDSLQQTHQQLLDKYEAKK</sequence>
<evidence type="ECO:0000256" key="2">
    <source>
        <dbReference type="SAM" id="Phobius"/>
    </source>
</evidence>
<feature type="coiled-coil region" evidence="1">
    <location>
        <begin position="36"/>
        <end position="70"/>
    </location>
</feature>
<dbReference type="Proteomes" id="UP000199514">
    <property type="component" value="Unassembled WGS sequence"/>
</dbReference>
<organism evidence="3 4">
    <name type="scientific">Flexibacter flexilis DSM 6793</name>
    <dbReference type="NCBI Taxonomy" id="927664"/>
    <lineage>
        <taxon>Bacteria</taxon>
        <taxon>Pseudomonadati</taxon>
        <taxon>Bacteroidota</taxon>
        <taxon>Cytophagia</taxon>
        <taxon>Cytophagales</taxon>
        <taxon>Flexibacteraceae</taxon>
        <taxon>Flexibacter</taxon>
    </lineage>
</organism>
<keyword evidence="2" id="KW-0812">Transmembrane</keyword>
<reference evidence="3 4" key="1">
    <citation type="submission" date="2016-10" db="EMBL/GenBank/DDBJ databases">
        <authorList>
            <person name="de Groot N.N."/>
        </authorList>
    </citation>
    <scope>NUCLEOTIDE SEQUENCE [LARGE SCALE GENOMIC DNA]</scope>
    <source>
        <strain evidence="3 4">DSM 6793</strain>
    </source>
</reference>
<dbReference type="AlphaFoldDB" id="A0A1I1DN47"/>
<feature type="transmembrane region" description="Helical" evidence="2">
    <location>
        <begin position="16"/>
        <end position="35"/>
    </location>
</feature>
<evidence type="ECO:0000313" key="4">
    <source>
        <dbReference type="Proteomes" id="UP000199514"/>
    </source>
</evidence>
<name>A0A1I1DN47_9BACT</name>
<gene>
    <name evidence="3" type="ORF">SAMN05421780_101346</name>
</gene>
<keyword evidence="1" id="KW-0175">Coiled coil</keyword>
<keyword evidence="2" id="KW-0472">Membrane</keyword>